<name>T0L122_9BACT</name>
<keyword evidence="3" id="KW-1185">Reference proteome</keyword>
<comment type="caution">
    <text evidence="2">The sequence shown here is derived from an EMBL/GenBank/DDBJ whole genome shotgun (WGS) entry which is preliminary data.</text>
</comment>
<evidence type="ECO:0000313" key="3">
    <source>
        <dbReference type="Proteomes" id="UP000015520"/>
    </source>
</evidence>
<reference evidence="2 3" key="1">
    <citation type="submission" date="2013-07" db="EMBL/GenBank/DDBJ databases">
        <title>Sulfurimonas hongkongensis AST-10 Genome Sequencing.</title>
        <authorList>
            <person name="Cai L."/>
            <person name="Zhang T."/>
        </authorList>
    </citation>
    <scope>NUCLEOTIDE SEQUENCE [LARGE SCALE GENOMIC DNA]</scope>
    <source>
        <strain evidence="2 3">AST-10</strain>
    </source>
</reference>
<accession>T0L122</accession>
<evidence type="ECO:0000256" key="1">
    <source>
        <dbReference type="SAM" id="Coils"/>
    </source>
</evidence>
<dbReference type="eggNOG" id="ENOG5031AEF">
    <property type="taxonomic scope" value="Bacteria"/>
</dbReference>
<dbReference type="EMBL" id="AUPZ01000007">
    <property type="protein sequence ID" value="EQB39468.1"/>
    <property type="molecule type" value="Genomic_DNA"/>
</dbReference>
<dbReference type="RefSeq" id="WP_021287388.1">
    <property type="nucleotide sequence ID" value="NZ_AUPZ01000007.1"/>
</dbReference>
<dbReference type="Proteomes" id="UP000015520">
    <property type="component" value="Unassembled WGS sequence"/>
</dbReference>
<gene>
    <name evidence="2" type="ORF">M947_05600</name>
</gene>
<dbReference type="PATRIC" id="fig|1172190.3.peg.1093"/>
<sequence length="388" mass="45377">MFNKNNFFSLLLSHVISFSDLDIKLCYNTLMDANILKEFLKLYNQLPCGIMIFKNDDLYFINNHLREILTLQNLDVENSLDVIASLLHLPPSSEELLAFFSNKSFFSYKEKYIQISHKKYEEYEILVFVKLDTSVLEDIFINFKEASKITMKEIEDSISELNEENQDSKILEYFDKKRNVKVIGIVLYKGVPLISENIVLRTYRNLLVVKIEDKQIISSTIGTTWIIKTKDGVVFQAAIKKVNNDKKLIFLSNPKIIKDGYHKRQRIRYELNHEQTIEIYLHKIKTTLDIVDISENSLKVLIDNASVLKDLIEKKDTIEATMKIKDKTINLTCTFLKEGKIYDQKVEIIFLFTLNDSSKVVLNKWLNEQQIKVINKIRMFKNNSTLSN</sequence>
<protein>
    <recommendedName>
        <fullName evidence="4">PilZ domain-containing protein</fullName>
    </recommendedName>
</protein>
<evidence type="ECO:0000313" key="2">
    <source>
        <dbReference type="EMBL" id="EQB39468.1"/>
    </source>
</evidence>
<dbReference type="OrthoDB" id="9884114at2"/>
<dbReference type="AlphaFoldDB" id="T0L122"/>
<feature type="coiled-coil region" evidence="1">
    <location>
        <begin position="144"/>
        <end position="171"/>
    </location>
</feature>
<dbReference type="STRING" id="1172190.M947_05600"/>
<keyword evidence="1" id="KW-0175">Coiled coil</keyword>
<proteinExistence type="predicted"/>
<evidence type="ECO:0008006" key="4">
    <source>
        <dbReference type="Google" id="ProtNLM"/>
    </source>
</evidence>
<organism evidence="2 3">
    <name type="scientific">Sulfurimonas hongkongensis</name>
    <dbReference type="NCBI Taxonomy" id="1172190"/>
    <lineage>
        <taxon>Bacteria</taxon>
        <taxon>Pseudomonadati</taxon>
        <taxon>Campylobacterota</taxon>
        <taxon>Epsilonproteobacteria</taxon>
        <taxon>Campylobacterales</taxon>
        <taxon>Sulfurimonadaceae</taxon>
        <taxon>Sulfurimonas</taxon>
    </lineage>
</organism>